<dbReference type="SMART" id="SM00066">
    <property type="entry name" value="GAL4"/>
    <property type="match status" value="1"/>
</dbReference>
<keyword evidence="2" id="KW-0238">DNA-binding</keyword>
<dbReference type="EMBL" id="KZ824626">
    <property type="protein sequence ID" value="RAK81098.1"/>
    <property type="molecule type" value="Genomic_DNA"/>
</dbReference>
<keyword evidence="6" id="KW-0472">Membrane</keyword>
<evidence type="ECO:0000256" key="3">
    <source>
        <dbReference type="ARBA" id="ARBA00023163"/>
    </source>
</evidence>
<dbReference type="PANTHER" id="PTHR47784">
    <property type="entry name" value="STEROL UPTAKE CONTROL PROTEIN 2"/>
    <property type="match status" value="1"/>
</dbReference>
<dbReference type="GO" id="GO:0003677">
    <property type="term" value="F:DNA binding"/>
    <property type="evidence" value="ECO:0007669"/>
    <property type="project" value="UniProtKB-KW"/>
</dbReference>
<dbReference type="PROSITE" id="PS50048">
    <property type="entry name" value="ZN2_CY6_FUNGAL_2"/>
    <property type="match status" value="1"/>
</dbReference>
<dbReference type="VEuPathDB" id="FungiDB:BO72DRAFT_474762"/>
<dbReference type="RefSeq" id="XP_040805108.1">
    <property type="nucleotide sequence ID" value="XM_040947292.1"/>
</dbReference>
<evidence type="ECO:0000256" key="4">
    <source>
        <dbReference type="ARBA" id="ARBA00023242"/>
    </source>
</evidence>
<keyword evidence="9" id="KW-1185">Reference proteome</keyword>
<gene>
    <name evidence="8" type="ORF">BO72DRAFT_474762</name>
</gene>
<protein>
    <submittedName>
        <fullName evidence="8">C6 transcription factor</fullName>
    </submittedName>
</protein>
<feature type="transmembrane region" description="Helical" evidence="6">
    <location>
        <begin position="132"/>
        <end position="151"/>
    </location>
</feature>
<dbReference type="GO" id="GO:0001228">
    <property type="term" value="F:DNA-binding transcription activator activity, RNA polymerase II-specific"/>
    <property type="evidence" value="ECO:0007669"/>
    <property type="project" value="TreeGrafter"/>
</dbReference>
<dbReference type="PROSITE" id="PS00463">
    <property type="entry name" value="ZN2_CY6_FUNGAL_1"/>
    <property type="match status" value="1"/>
</dbReference>
<keyword evidence="6" id="KW-1133">Transmembrane helix</keyword>
<dbReference type="Pfam" id="PF00172">
    <property type="entry name" value="Zn_clus"/>
    <property type="match status" value="1"/>
</dbReference>
<dbReference type="Gene3D" id="4.10.240.10">
    <property type="entry name" value="Zn(2)-C6 fungal-type DNA-binding domain"/>
    <property type="match status" value="1"/>
</dbReference>
<name>A0A8G1RZC4_9EURO</name>
<sequence length="406" mass="46007">MHTRRAHHKSRNGCEQCKVRRVKCDEVYPCLHCVKRGMDCTFKQRQKTSNSGERPSKSPDSMPAARRIASPGGEDAYGSFHARLAEAAFASQEWSMQDPELMHHYTLHTSQSLARRQAMQDTWQAALPHIAYSYEFLMHGILALAAVHLAYLKPERYSRYLTSSRFHIALGVRSFRRTLLVPSVDNYCALFGFSSLLMVYIFAAPVDSERADPPPGALDTILDLFRICRGTLVLKPYLPLLAKSPLGPLFRHEFDISSYQNIVDIPECALFEGLHDQLSRLRTLILEIDPTSESCPRTSCLQALGQLELSFRAILSADLPLECGMIFMWPLTLDEEFLNLVRGKHAVALVLLSFYCAQLHAFANYWFVGQRGLELLVEIAQVVPAPLDAWLEWPRRVTGQQFHVVS</sequence>
<dbReference type="GO" id="GO:0008270">
    <property type="term" value="F:zinc ion binding"/>
    <property type="evidence" value="ECO:0007669"/>
    <property type="project" value="InterPro"/>
</dbReference>
<keyword evidence="3" id="KW-0804">Transcription</keyword>
<dbReference type="OrthoDB" id="5350673at2759"/>
<evidence type="ECO:0000256" key="6">
    <source>
        <dbReference type="SAM" id="Phobius"/>
    </source>
</evidence>
<organism evidence="8 9">
    <name type="scientific">Aspergillus fijiensis CBS 313.89</name>
    <dbReference type="NCBI Taxonomy" id="1448319"/>
    <lineage>
        <taxon>Eukaryota</taxon>
        <taxon>Fungi</taxon>
        <taxon>Dikarya</taxon>
        <taxon>Ascomycota</taxon>
        <taxon>Pezizomycotina</taxon>
        <taxon>Eurotiomycetes</taxon>
        <taxon>Eurotiomycetidae</taxon>
        <taxon>Eurotiales</taxon>
        <taxon>Aspergillaceae</taxon>
        <taxon>Aspergillus</taxon>
    </lineage>
</organism>
<evidence type="ECO:0000313" key="9">
    <source>
        <dbReference type="Proteomes" id="UP000249789"/>
    </source>
</evidence>
<dbReference type="CDD" id="cd00067">
    <property type="entry name" value="GAL4"/>
    <property type="match status" value="1"/>
</dbReference>
<evidence type="ECO:0000259" key="7">
    <source>
        <dbReference type="PROSITE" id="PS50048"/>
    </source>
</evidence>
<feature type="region of interest" description="Disordered" evidence="5">
    <location>
        <begin position="44"/>
        <end position="68"/>
    </location>
</feature>
<dbReference type="Proteomes" id="UP000249789">
    <property type="component" value="Unassembled WGS sequence"/>
</dbReference>
<dbReference type="InterPro" id="IPR036864">
    <property type="entry name" value="Zn2-C6_fun-type_DNA-bd_sf"/>
</dbReference>
<accession>A0A8G1RZC4</accession>
<dbReference type="AlphaFoldDB" id="A0A8G1RZC4"/>
<evidence type="ECO:0000256" key="5">
    <source>
        <dbReference type="SAM" id="MobiDB-lite"/>
    </source>
</evidence>
<evidence type="ECO:0000313" key="8">
    <source>
        <dbReference type="EMBL" id="RAK81098.1"/>
    </source>
</evidence>
<dbReference type="SUPFAM" id="SSF57701">
    <property type="entry name" value="Zn2/Cys6 DNA-binding domain"/>
    <property type="match status" value="1"/>
</dbReference>
<proteinExistence type="predicted"/>
<dbReference type="PANTHER" id="PTHR47784:SF5">
    <property type="entry name" value="STEROL UPTAKE CONTROL PROTEIN 2"/>
    <property type="match status" value="1"/>
</dbReference>
<reference evidence="8 9" key="1">
    <citation type="submission" date="2018-02" db="EMBL/GenBank/DDBJ databases">
        <title>The genomes of Aspergillus section Nigri reveals drivers in fungal speciation.</title>
        <authorList>
            <consortium name="DOE Joint Genome Institute"/>
            <person name="Vesth T.C."/>
            <person name="Nybo J."/>
            <person name="Theobald S."/>
            <person name="Brandl J."/>
            <person name="Frisvad J.C."/>
            <person name="Nielsen K.F."/>
            <person name="Lyhne E.K."/>
            <person name="Kogle M.E."/>
            <person name="Kuo A."/>
            <person name="Riley R."/>
            <person name="Clum A."/>
            <person name="Nolan M."/>
            <person name="Lipzen A."/>
            <person name="Salamov A."/>
            <person name="Henrissat B."/>
            <person name="Wiebenga A."/>
            <person name="De vries R.P."/>
            <person name="Grigoriev I.V."/>
            <person name="Mortensen U.H."/>
            <person name="Andersen M.R."/>
            <person name="Baker S.E."/>
        </authorList>
    </citation>
    <scope>NUCLEOTIDE SEQUENCE [LARGE SCALE GENOMIC DNA]</scope>
    <source>
        <strain evidence="8 9">CBS 313.89</strain>
    </source>
</reference>
<dbReference type="GeneID" id="63864625"/>
<evidence type="ECO:0000256" key="1">
    <source>
        <dbReference type="ARBA" id="ARBA00023015"/>
    </source>
</evidence>
<feature type="domain" description="Zn(2)-C6 fungal-type" evidence="7">
    <location>
        <begin position="13"/>
        <end position="42"/>
    </location>
</feature>
<dbReference type="InterPro" id="IPR053157">
    <property type="entry name" value="Sterol_Uptake_Regulator"/>
</dbReference>
<keyword evidence="1" id="KW-0805">Transcription regulation</keyword>
<evidence type="ECO:0000256" key="2">
    <source>
        <dbReference type="ARBA" id="ARBA00023125"/>
    </source>
</evidence>
<dbReference type="InterPro" id="IPR001138">
    <property type="entry name" value="Zn2Cys6_DnaBD"/>
</dbReference>
<keyword evidence="6" id="KW-0812">Transmembrane</keyword>
<keyword evidence="4" id="KW-0539">Nucleus</keyword>